<keyword evidence="2" id="KW-1185">Reference proteome</keyword>
<reference evidence="1 2" key="1">
    <citation type="journal article" date="2021" name="BMC Genomics">
        <title>Datura genome reveals duplications of psychoactive alkaloid biosynthetic genes and high mutation rate following tissue culture.</title>
        <authorList>
            <person name="Rajewski A."/>
            <person name="Carter-House D."/>
            <person name="Stajich J."/>
            <person name="Litt A."/>
        </authorList>
    </citation>
    <scope>NUCLEOTIDE SEQUENCE [LARGE SCALE GENOMIC DNA]</scope>
    <source>
        <strain evidence="1">AR-01</strain>
    </source>
</reference>
<sequence length="112" mass="12298">MSRDLYSWYDLQLLDLSASLRILLPVLPKTRTILVRPVQSNHALRVSYGYSSESALGQFLKLCYGHQSGMSTGGMQANSCEPPMPAPVGPRFTALALAAQRRSADGHRQNAH</sequence>
<evidence type="ECO:0000313" key="2">
    <source>
        <dbReference type="Proteomes" id="UP000823775"/>
    </source>
</evidence>
<organism evidence="1 2">
    <name type="scientific">Datura stramonium</name>
    <name type="common">Jimsonweed</name>
    <name type="synonym">Common thornapple</name>
    <dbReference type="NCBI Taxonomy" id="4076"/>
    <lineage>
        <taxon>Eukaryota</taxon>
        <taxon>Viridiplantae</taxon>
        <taxon>Streptophyta</taxon>
        <taxon>Embryophyta</taxon>
        <taxon>Tracheophyta</taxon>
        <taxon>Spermatophyta</taxon>
        <taxon>Magnoliopsida</taxon>
        <taxon>eudicotyledons</taxon>
        <taxon>Gunneridae</taxon>
        <taxon>Pentapetalae</taxon>
        <taxon>asterids</taxon>
        <taxon>lamiids</taxon>
        <taxon>Solanales</taxon>
        <taxon>Solanaceae</taxon>
        <taxon>Solanoideae</taxon>
        <taxon>Datureae</taxon>
        <taxon>Datura</taxon>
    </lineage>
</organism>
<protein>
    <submittedName>
        <fullName evidence="1">Uncharacterized protein</fullName>
    </submittedName>
</protein>
<gene>
    <name evidence="1" type="ORF">HAX54_045396</name>
</gene>
<dbReference type="EMBL" id="JACEIK010007017">
    <property type="protein sequence ID" value="MCE3049621.1"/>
    <property type="molecule type" value="Genomic_DNA"/>
</dbReference>
<comment type="caution">
    <text evidence="1">The sequence shown here is derived from an EMBL/GenBank/DDBJ whole genome shotgun (WGS) entry which is preliminary data.</text>
</comment>
<accession>A0ABS8WHQ8</accession>
<name>A0ABS8WHQ8_DATST</name>
<evidence type="ECO:0000313" key="1">
    <source>
        <dbReference type="EMBL" id="MCE3049621.1"/>
    </source>
</evidence>
<proteinExistence type="predicted"/>
<dbReference type="Proteomes" id="UP000823775">
    <property type="component" value="Unassembled WGS sequence"/>
</dbReference>